<reference evidence="3" key="1">
    <citation type="submission" date="2020-09" db="EMBL/GenBank/DDBJ databases">
        <title>Temperate bacteriophages infecting mucin-degrading bacterium Ruminococcus gnavus from the human gut.</title>
        <authorList>
            <person name="Khokhlova E.V."/>
            <person name="Shkoporov A.N."/>
            <person name="Draper L.A."/>
            <person name="Kingston A.R."/>
            <person name="Forde A."/>
            <person name="Ross R.P."/>
            <person name="Hill C."/>
        </authorList>
    </citation>
    <scope>NUCLEOTIDE SEQUENCE</scope>
</reference>
<accession>A0AAE7MUH0</accession>
<gene>
    <name evidence="3" type="primary">gp41</name>
</gene>
<organism evidence="3 4">
    <name type="scientific">Ruminococcus phage phiRM10</name>
    <dbReference type="NCBI Taxonomy" id="2772516"/>
    <lineage>
        <taxon>Viruses</taxon>
        <taxon>Duplodnaviria</taxon>
        <taxon>Heunggongvirae</taxon>
        <taxon>Uroviricota</taxon>
        <taxon>Caudoviricetes</taxon>
        <taxon>Munstervirinae</taxon>
        <taxon>Aceathervirus</taxon>
        <taxon>Aceathervirus RM10</taxon>
    </lineage>
</organism>
<dbReference type="Pfam" id="PF09681">
    <property type="entry name" value="Phage_rep_org_N"/>
    <property type="match status" value="1"/>
</dbReference>
<feature type="domain" description="Phage replisome organiser N-terminal" evidence="2">
    <location>
        <begin position="6"/>
        <end position="125"/>
    </location>
</feature>
<dbReference type="EMBL" id="MT980841">
    <property type="protein sequence ID" value="QOI66360.1"/>
    <property type="molecule type" value="Genomic_DNA"/>
</dbReference>
<dbReference type="Proteomes" id="UP000827216">
    <property type="component" value="Segment"/>
</dbReference>
<feature type="region of interest" description="Disordered" evidence="1">
    <location>
        <begin position="143"/>
        <end position="167"/>
    </location>
</feature>
<dbReference type="NCBIfam" id="TIGR01714">
    <property type="entry name" value="phage_rep_org_N"/>
    <property type="match status" value="1"/>
</dbReference>
<proteinExistence type="predicted"/>
<protein>
    <submittedName>
        <fullName evidence="3">Replisome organizer</fullName>
    </submittedName>
</protein>
<evidence type="ECO:0000259" key="2">
    <source>
        <dbReference type="Pfam" id="PF09681"/>
    </source>
</evidence>
<keyword evidence="4" id="KW-1185">Reference proteome</keyword>
<dbReference type="PANTHER" id="PTHR37293">
    <property type="entry name" value="PHAGE REPLICATION PROTEIN-RELATED"/>
    <property type="match status" value="1"/>
</dbReference>
<dbReference type="PANTHER" id="PTHR37293:SF7">
    <property type="entry name" value="HYPOTHETICAL PHAGE PROTEIN"/>
    <property type="match status" value="1"/>
</dbReference>
<dbReference type="InterPro" id="IPR053162">
    <property type="entry name" value="DnaD"/>
</dbReference>
<sequence>MAEVKWIKITTDMFDNRKIKHLRKLPDGNNIVLIWVMLLTMAGRCNSNGMVFLTQNIPYTPKMLADELDFEENTVKLALQSLEQLEMIVMDNGFFSIPGWEEHQNAEALEKIREQNRIRKQKQRKKQKIECVTEMSRDVSVTNLGSHATDIDKEEDKEEDKERDIRGNRVDYQQIADMYNATCVSFPRLTRLSEKRKRAIKARLRKYSIDDIKKVFELAEESDFLKGENNRNWSATFDWMMNDANMAKILDGNYKNKDAKQSKPPVSRNLNNFDRREYDMDSLEEQLLNSN</sequence>
<evidence type="ECO:0000256" key="1">
    <source>
        <dbReference type="SAM" id="MobiDB-lite"/>
    </source>
</evidence>
<evidence type="ECO:0000313" key="4">
    <source>
        <dbReference type="Proteomes" id="UP000827216"/>
    </source>
</evidence>
<evidence type="ECO:0000313" key="3">
    <source>
        <dbReference type="EMBL" id="QOI66360.1"/>
    </source>
</evidence>
<name>A0AAE7MUH0_9CAUD</name>
<dbReference type="InterPro" id="IPR010056">
    <property type="entry name" value="Phage_rep_org__N"/>
</dbReference>